<protein>
    <submittedName>
        <fullName evidence="1">Uncharacterized protein</fullName>
    </submittedName>
</protein>
<keyword evidence="2" id="KW-1185">Reference proteome</keyword>
<dbReference type="OrthoDB" id="3363286at2759"/>
<dbReference type="EMBL" id="KV744828">
    <property type="protein sequence ID" value="OCK84899.1"/>
    <property type="molecule type" value="Genomic_DNA"/>
</dbReference>
<dbReference type="AlphaFoldDB" id="A0A8E2JJM5"/>
<dbReference type="Proteomes" id="UP000250266">
    <property type="component" value="Unassembled WGS sequence"/>
</dbReference>
<evidence type="ECO:0000313" key="2">
    <source>
        <dbReference type="Proteomes" id="UP000250266"/>
    </source>
</evidence>
<evidence type="ECO:0000313" key="1">
    <source>
        <dbReference type="EMBL" id="OCK84899.1"/>
    </source>
</evidence>
<organism evidence="1 2">
    <name type="scientific">Lepidopterella palustris CBS 459.81</name>
    <dbReference type="NCBI Taxonomy" id="1314670"/>
    <lineage>
        <taxon>Eukaryota</taxon>
        <taxon>Fungi</taxon>
        <taxon>Dikarya</taxon>
        <taxon>Ascomycota</taxon>
        <taxon>Pezizomycotina</taxon>
        <taxon>Dothideomycetes</taxon>
        <taxon>Pleosporomycetidae</taxon>
        <taxon>Mytilinidiales</taxon>
        <taxon>Argynnaceae</taxon>
        <taxon>Lepidopterella</taxon>
    </lineage>
</organism>
<gene>
    <name evidence="1" type="ORF">K432DRAFT_413678</name>
</gene>
<accession>A0A8E2JJM5</accession>
<proteinExistence type="predicted"/>
<name>A0A8E2JJM5_9PEZI</name>
<reference evidence="1 2" key="1">
    <citation type="journal article" date="2016" name="Nat. Commun.">
        <title>Ectomycorrhizal ecology is imprinted in the genome of the dominant symbiotic fungus Cenococcum geophilum.</title>
        <authorList>
            <consortium name="DOE Joint Genome Institute"/>
            <person name="Peter M."/>
            <person name="Kohler A."/>
            <person name="Ohm R.A."/>
            <person name="Kuo A."/>
            <person name="Krutzmann J."/>
            <person name="Morin E."/>
            <person name="Arend M."/>
            <person name="Barry K.W."/>
            <person name="Binder M."/>
            <person name="Choi C."/>
            <person name="Clum A."/>
            <person name="Copeland A."/>
            <person name="Grisel N."/>
            <person name="Haridas S."/>
            <person name="Kipfer T."/>
            <person name="LaButti K."/>
            <person name="Lindquist E."/>
            <person name="Lipzen A."/>
            <person name="Maire R."/>
            <person name="Meier B."/>
            <person name="Mihaltcheva S."/>
            <person name="Molinier V."/>
            <person name="Murat C."/>
            <person name="Poggeler S."/>
            <person name="Quandt C.A."/>
            <person name="Sperisen C."/>
            <person name="Tritt A."/>
            <person name="Tisserant E."/>
            <person name="Crous P.W."/>
            <person name="Henrissat B."/>
            <person name="Nehls U."/>
            <person name="Egli S."/>
            <person name="Spatafora J.W."/>
            <person name="Grigoriev I.V."/>
            <person name="Martin F.M."/>
        </authorList>
    </citation>
    <scope>NUCLEOTIDE SEQUENCE [LARGE SCALE GENOMIC DNA]</scope>
    <source>
        <strain evidence="1 2">CBS 459.81</strain>
    </source>
</reference>
<sequence length="387" mass="44824">MRRCIPGRRLSLLSVDCFAYRTPHSRLFSTLPIPDTPEDSRIGPLREDGGRSVRVRKWNNRPLPIPPLLDPIVLSARERWEKHKPDPDPEKFTPFQQKLYQNPYAHLLATPVRACPVTFARIPSAFLITLHLKTNPHTSDPWVVPVNVTSSTSHHALPVRCLGYQSFFYWLTSKQSNWKRTLTIHTAEKLNSGAQLKKVVWREDMPALILFQLQKYIFRKLRWYFVQIQPTIVRCRSASSEDINDIDNVSCILYLRSMKSEADDLRARSHALVDKVASITRKGEKYLDPQAILHVRTQAKWWGGPLYPRLQHNLRFPPLYFPTAEWRGHRVSVYSLYDLLGEERMRELVAGTQYENADCVVMKADRKTVSAQMALMRLQTYVADPAP</sequence>